<dbReference type="GO" id="GO:0070390">
    <property type="term" value="C:transcription export complex 2"/>
    <property type="evidence" value="ECO:0007669"/>
    <property type="project" value="TreeGrafter"/>
</dbReference>
<feature type="domain" description="SAC3/GANP/THP3 conserved" evidence="3">
    <location>
        <begin position="189"/>
        <end position="508"/>
    </location>
</feature>
<feature type="coiled-coil region" evidence="1">
    <location>
        <begin position="1045"/>
        <end position="1102"/>
    </location>
</feature>
<feature type="compositionally biased region" description="Polar residues" evidence="2">
    <location>
        <begin position="964"/>
        <end position="973"/>
    </location>
</feature>
<feature type="region of interest" description="Disordered" evidence="2">
    <location>
        <begin position="1180"/>
        <end position="1248"/>
    </location>
</feature>
<feature type="compositionally biased region" description="Low complexity" evidence="2">
    <location>
        <begin position="1182"/>
        <end position="1200"/>
    </location>
</feature>
<feature type="region of interest" description="Disordered" evidence="2">
    <location>
        <begin position="1"/>
        <end position="110"/>
    </location>
</feature>
<feature type="compositionally biased region" description="Polar residues" evidence="2">
    <location>
        <begin position="822"/>
        <end position="843"/>
    </location>
</feature>
<organism evidence="4 5">
    <name type="scientific">Purpureocillium lilacinum</name>
    <name type="common">Paecilomyces lilacinus</name>
    <dbReference type="NCBI Taxonomy" id="33203"/>
    <lineage>
        <taxon>Eukaryota</taxon>
        <taxon>Fungi</taxon>
        <taxon>Dikarya</taxon>
        <taxon>Ascomycota</taxon>
        <taxon>Pezizomycotina</taxon>
        <taxon>Sordariomycetes</taxon>
        <taxon>Hypocreomycetidae</taxon>
        <taxon>Hypocreales</taxon>
        <taxon>Ophiocordycipitaceae</taxon>
        <taxon>Purpureocillium</taxon>
    </lineage>
</organism>
<feature type="compositionally biased region" description="Low complexity" evidence="2">
    <location>
        <begin position="852"/>
        <end position="861"/>
    </location>
</feature>
<accession>A0A179GJ59</accession>
<dbReference type="GO" id="GO:0005737">
    <property type="term" value="C:cytoplasm"/>
    <property type="evidence" value="ECO:0007669"/>
    <property type="project" value="TreeGrafter"/>
</dbReference>
<evidence type="ECO:0000256" key="1">
    <source>
        <dbReference type="SAM" id="Coils"/>
    </source>
</evidence>
<feature type="compositionally biased region" description="Low complexity" evidence="2">
    <location>
        <begin position="982"/>
        <end position="996"/>
    </location>
</feature>
<dbReference type="Proteomes" id="UP000078240">
    <property type="component" value="Unassembled WGS sequence"/>
</dbReference>
<dbReference type="InterPro" id="IPR045107">
    <property type="entry name" value="SAC3/GANP/THP3"/>
</dbReference>
<feature type="region of interest" description="Disordered" evidence="2">
    <location>
        <begin position="609"/>
        <end position="639"/>
    </location>
</feature>
<feature type="compositionally biased region" description="Polar residues" evidence="2">
    <location>
        <begin position="929"/>
        <end position="941"/>
    </location>
</feature>
<evidence type="ECO:0000259" key="3">
    <source>
        <dbReference type="Pfam" id="PF03399"/>
    </source>
</evidence>
<feature type="compositionally biased region" description="Polar residues" evidence="2">
    <location>
        <begin position="90"/>
        <end position="102"/>
    </location>
</feature>
<feature type="region of interest" description="Disordered" evidence="2">
    <location>
        <begin position="1306"/>
        <end position="1389"/>
    </location>
</feature>
<dbReference type="Pfam" id="PF03399">
    <property type="entry name" value="SAC3_GANP"/>
    <property type="match status" value="1"/>
</dbReference>
<feature type="compositionally biased region" description="Basic and acidic residues" evidence="2">
    <location>
        <begin position="1214"/>
        <end position="1223"/>
    </location>
</feature>
<feature type="compositionally biased region" description="Polar residues" evidence="2">
    <location>
        <begin position="874"/>
        <end position="907"/>
    </location>
</feature>
<dbReference type="PANTHER" id="PTHR12436:SF3">
    <property type="entry name" value="GERMINAL-CENTER ASSOCIATED NUCLEAR PROTEIN"/>
    <property type="match status" value="1"/>
</dbReference>
<feature type="compositionally biased region" description="Low complexity" evidence="2">
    <location>
        <begin position="910"/>
        <end position="928"/>
    </location>
</feature>
<proteinExistence type="predicted"/>
<gene>
    <name evidence="4" type="ORF">VFPBJ_07942</name>
</gene>
<feature type="region of interest" description="Disordered" evidence="2">
    <location>
        <begin position="122"/>
        <end position="141"/>
    </location>
</feature>
<dbReference type="EMBL" id="LSBH01000006">
    <property type="protein sequence ID" value="OAQ77470.1"/>
    <property type="molecule type" value="Genomic_DNA"/>
</dbReference>
<dbReference type="GO" id="GO:0006406">
    <property type="term" value="P:mRNA export from nucleus"/>
    <property type="evidence" value="ECO:0007669"/>
    <property type="project" value="TreeGrafter"/>
</dbReference>
<name>A0A179GJ59_PURLI</name>
<feature type="region of interest" description="Disordered" evidence="2">
    <location>
        <begin position="719"/>
        <end position="1013"/>
    </location>
</feature>
<dbReference type="PANTHER" id="PTHR12436">
    <property type="entry name" value="80 KDA MCM3-ASSOCIATED PROTEIN"/>
    <property type="match status" value="1"/>
</dbReference>
<evidence type="ECO:0000313" key="5">
    <source>
        <dbReference type="Proteomes" id="UP000078240"/>
    </source>
</evidence>
<keyword evidence="1" id="KW-0175">Coiled coil</keyword>
<evidence type="ECO:0000313" key="4">
    <source>
        <dbReference type="EMBL" id="OAQ77470.1"/>
    </source>
</evidence>
<sequence>MFSTRSASAAGGFGSRAFGQANALGGDGASDSSSKKDKRKNQNDGKRAFNPFSQNAGNAKHGRGEKRGGKQTTRRNGRTTDDMNDDNELTRSSVSDGLSSAPGSEPESNDPFAKRIYRQLHKDGISPPPWPSNPGSDTSKPAMARFREQHEDYRQRVRRSLTKAGLIDDPNKRKKLSEAISFKGICEDMCPEYEKIQRITESDVVKAEKTGGVADLSHMVKKLARSAAGQEAPLPMDVRSTRALGLSLDYMFGTLLREDENLRHLHGFVWDRTRAIRRDFAFFSTMNESELKTQIYVLENIARFHVTSLHLLPQFVSPGDRIEDLFSEHQELEQLGKTLLSLRDIYDDCRTQDIVCENEAEFRAYYLLFHGRDPGIVEALQMQWDPRFWNDSEEVRIALSLVEAMHNNQDFVGSAKHKEDGPLLACTSAYTTFFDIVEAVSTSYTMACFAECHFPYVRRAILQAVKRALTRPKNPVEDVTAEALNEFLRYDTVEQAIEFAELHGFSFTPNREDPANVSRYGLVLRDRSLVPYPKVDHQFSRRLVEKKRGNATLPQILRRTIYDRVSSSAYLPNGGREESLFVQDEPQQDLASPSVVAADSGTATKQASFGAFGATPQPKTPKTQGGFVVEPDSESDTEAPRNAFQGAAGMATKPGSLFNAKGQFGAPTNGKANLFDSATTAAASQGENAAQVKPNPFAPSSGVVENKAEAKPNPFASASVFGNKTESPAPAKLNPFAGAFQPGNNASAPVASPFGASQPSFGQPPPSNASNGPASTGGAISNPLASTKPSPFAAASPTFGGSTTPGAAQQTTSTIPALFAPSATTNETPSPFTAPVATTSILGGTTGKAPQGGAAASGSLFGPPPSSSPAPNATSTPVTLGIASSPSSSGLLDTGKPQLSGQTGTPTSLPPQISSSSKGSLLSAISQSTATSQDQPSSTSVLGMLGQPKQPVSTDTPTVGLPKSASTFTTIGQSPLPKPAAEEASTASPSLSTKAAEPPKEPPGPPRDLLGDFSNWFVNGDNGLLSDFLVESVRWITSEAFKQFTQESEERKRREEEERTNAEVERFRVYNLSLKFFYRWKRAAREKRLRALRRKARDEQRTFYAARQEAERKEREDSRRASERRDAEQEAAGHSKEFLSLMKSRRAAQRDATESLLASGILSGLGQERQMARAIVNDELRSSNGSQSSRRPSFSSSVGPSRKEGSKTQALRRKYFDQPDKFRRSLPSLSSEDRGSPGVTKRSSNASSRWRLKAMGIVPLDDGTAVPESLAREMAASGSLRYSRSVSPWRRRRLSATDAIQAEMQRLPPTSHGGDGSSPVNNLTLNSKRKRDDANTSELDLIDGSSNKRVMSDSDRPGLESAVETSPANKRKRAVDDDVHSPVADGGAQKRIISDAERVTMELQALRAEMEEGTEWYKSQIERFRSESEAGGTSWFDESI</sequence>
<comment type="caution">
    <text evidence="4">The sequence shown here is derived from an EMBL/GenBank/DDBJ whole genome shotgun (WGS) entry which is preliminary data.</text>
</comment>
<protein>
    <submittedName>
        <fullName evidence="4">GANP/Nin1/mts3/eIF-3 p25 family protein</fullName>
    </submittedName>
</protein>
<reference evidence="4 5" key="1">
    <citation type="submission" date="2016-01" db="EMBL/GenBank/DDBJ databases">
        <title>Biosynthesis of antibiotic leucinostatins and their inhibition on Phytophthora in bio-control Purpureocillium lilacinum.</title>
        <authorList>
            <person name="Wang G."/>
            <person name="Liu Z."/>
            <person name="Lin R."/>
            <person name="Li E."/>
            <person name="Mao Z."/>
            <person name="Ling J."/>
            <person name="Yin W."/>
            <person name="Xie B."/>
        </authorList>
    </citation>
    <scope>NUCLEOTIDE SEQUENCE [LARGE SCALE GENOMIC DNA]</scope>
    <source>
        <strain evidence="4">PLBJ-1</strain>
    </source>
</reference>
<feature type="region of interest" description="Disordered" evidence="2">
    <location>
        <begin position="685"/>
        <end position="706"/>
    </location>
</feature>
<evidence type="ECO:0000256" key="2">
    <source>
        <dbReference type="SAM" id="MobiDB-lite"/>
    </source>
</evidence>
<feature type="compositionally biased region" description="Basic and acidic residues" evidence="2">
    <location>
        <begin position="1108"/>
        <end position="1137"/>
    </location>
</feature>
<dbReference type="InterPro" id="IPR005062">
    <property type="entry name" value="SAC3/GANP/THP3_conserved"/>
</dbReference>
<dbReference type="Gene3D" id="1.25.40.990">
    <property type="match status" value="1"/>
</dbReference>
<feature type="compositionally biased region" description="Polar residues" evidence="2">
    <location>
        <begin position="799"/>
        <end position="815"/>
    </location>
</feature>
<feature type="region of interest" description="Disordered" evidence="2">
    <location>
        <begin position="1103"/>
        <end position="1140"/>
    </location>
</feature>
<feature type="compositionally biased region" description="Low complexity" evidence="2">
    <location>
        <begin position="1"/>
        <end position="19"/>
    </location>
</feature>